<dbReference type="SMART" id="SM00388">
    <property type="entry name" value="HisKA"/>
    <property type="match status" value="1"/>
</dbReference>
<comment type="catalytic activity">
    <reaction evidence="1">
        <text>ATP + protein L-histidine = ADP + protein N-phospho-L-histidine.</text>
        <dbReference type="EC" id="2.7.13.3"/>
    </reaction>
</comment>
<keyword evidence="15" id="KW-1185">Reference proteome</keyword>
<dbReference type="PRINTS" id="PR00344">
    <property type="entry name" value="BCTRLSENSOR"/>
</dbReference>
<evidence type="ECO:0000256" key="10">
    <source>
        <dbReference type="ARBA" id="ARBA00023012"/>
    </source>
</evidence>
<feature type="domain" description="Histidine kinase" evidence="13">
    <location>
        <begin position="126"/>
        <end position="335"/>
    </location>
</feature>
<dbReference type="OrthoDB" id="9780487at2"/>
<dbReference type="InterPro" id="IPR036890">
    <property type="entry name" value="HATPase_C_sf"/>
</dbReference>
<comment type="subcellular location">
    <subcellularLocation>
        <location evidence="2">Cell membrane</location>
        <topology evidence="2">Multi-pass membrane protein</topology>
    </subcellularLocation>
</comment>
<keyword evidence="9 12" id="KW-1133">Transmembrane helix</keyword>
<evidence type="ECO:0000256" key="12">
    <source>
        <dbReference type="SAM" id="Phobius"/>
    </source>
</evidence>
<evidence type="ECO:0000256" key="11">
    <source>
        <dbReference type="ARBA" id="ARBA00023136"/>
    </source>
</evidence>
<evidence type="ECO:0000256" key="8">
    <source>
        <dbReference type="ARBA" id="ARBA00022777"/>
    </source>
</evidence>
<protein>
    <recommendedName>
        <fullName evidence="3">histidine kinase</fullName>
        <ecNumber evidence="3">2.7.13.3</ecNumber>
    </recommendedName>
</protein>
<keyword evidence="11 12" id="KW-0472">Membrane</keyword>
<evidence type="ECO:0000256" key="4">
    <source>
        <dbReference type="ARBA" id="ARBA00022475"/>
    </source>
</evidence>
<evidence type="ECO:0000256" key="2">
    <source>
        <dbReference type="ARBA" id="ARBA00004651"/>
    </source>
</evidence>
<sequence length="343" mass="40146">MSIFKYLKDSYKPILYFFLLILIMNLILISSVDLNKSLLDIFYLNLIFFFISLVFLAIGYAKWRSTYGELKRAIELGEDIDSFAPNGNRLEQILIREIIGLKNREKLRETEELKENLEEINDYITKWVHEVKIPLSVCELMVDKLEEEELYDLSKELRQETERINFLVNQVLHMSRASNYSQDFIVEEVNLSSLVKNVIKNNMNLFISKKIELGIDNLDFNIFTDRKWAYYVIEQIINNACKYVDSHGKVEIHGEETDESVILTIWDNGMGIPEKDIGRIFDRGFTGENGRKTSKSTGMGLYICKKIADQLNFSIEVSSQVSKYTEFKIIFYKLSDYLRVTKM</sequence>
<dbReference type="PANTHER" id="PTHR45453:SF2">
    <property type="entry name" value="HISTIDINE KINASE"/>
    <property type="match status" value="1"/>
</dbReference>
<keyword evidence="10" id="KW-0902">Two-component regulatory system</keyword>
<evidence type="ECO:0000256" key="9">
    <source>
        <dbReference type="ARBA" id="ARBA00022989"/>
    </source>
</evidence>
<dbReference type="RefSeq" id="WP_093752244.1">
    <property type="nucleotide sequence ID" value="NZ_FNNG01000005.1"/>
</dbReference>
<dbReference type="InterPro" id="IPR036097">
    <property type="entry name" value="HisK_dim/P_sf"/>
</dbReference>
<evidence type="ECO:0000313" key="15">
    <source>
        <dbReference type="Proteomes" id="UP000198828"/>
    </source>
</evidence>
<dbReference type="CDD" id="cd00082">
    <property type="entry name" value="HisKA"/>
    <property type="match status" value="1"/>
</dbReference>
<dbReference type="GO" id="GO:0004721">
    <property type="term" value="F:phosphoprotein phosphatase activity"/>
    <property type="evidence" value="ECO:0007669"/>
    <property type="project" value="TreeGrafter"/>
</dbReference>
<dbReference type="InterPro" id="IPR003661">
    <property type="entry name" value="HisK_dim/P_dom"/>
</dbReference>
<dbReference type="Pfam" id="PF00512">
    <property type="entry name" value="HisKA"/>
    <property type="match status" value="1"/>
</dbReference>
<keyword evidence="4" id="KW-1003">Cell membrane</keyword>
<dbReference type="GO" id="GO:0000155">
    <property type="term" value="F:phosphorelay sensor kinase activity"/>
    <property type="evidence" value="ECO:0007669"/>
    <property type="project" value="InterPro"/>
</dbReference>
<accession>A0A1H2XI38</accession>
<dbReference type="SUPFAM" id="SSF47384">
    <property type="entry name" value="Homodimeric domain of signal transducing histidine kinase"/>
    <property type="match status" value="1"/>
</dbReference>
<dbReference type="PANTHER" id="PTHR45453">
    <property type="entry name" value="PHOSPHATE REGULON SENSOR PROTEIN PHOR"/>
    <property type="match status" value="1"/>
</dbReference>
<organism evidence="14 15">
    <name type="scientific">Tepidimicrobium xylanilyticum</name>
    <dbReference type="NCBI Taxonomy" id="1123352"/>
    <lineage>
        <taxon>Bacteria</taxon>
        <taxon>Bacillati</taxon>
        <taxon>Bacillota</taxon>
        <taxon>Tissierellia</taxon>
        <taxon>Tissierellales</taxon>
        <taxon>Tepidimicrobiaceae</taxon>
        <taxon>Tepidimicrobium</taxon>
    </lineage>
</organism>
<evidence type="ECO:0000256" key="7">
    <source>
        <dbReference type="ARBA" id="ARBA00022692"/>
    </source>
</evidence>
<evidence type="ECO:0000256" key="5">
    <source>
        <dbReference type="ARBA" id="ARBA00022553"/>
    </source>
</evidence>
<feature type="transmembrane region" description="Helical" evidence="12">
    <location>
        <begin position="41"/>
        <end position="61"/>
    </location>
</feature>
<dbReference type="InterPro" id="IPR004358">
    <property type="entry name" value="Sig_transdc_His_kin-like_C"/>
</dbReference>
<dbReference type="GO" id="GO:0005886">
    <property type="term" value="C:plasma membrane"/>
    <property type="evidence" value="ECO:0007669"/>
    <property type="project" value="UniProtKB-SubCell"/>
</dbReference>
<proteinExistence type="predicted"/>
<dbReference type="SMART" id="SM00387">
    <property type="entry name" value="HATPase_c"/>
    <property type="match status" value="1"/>
</dbReference>
<dbReference type="SUPFAM" id="SSF55874">
    <property type="entry name" value="ATPase domain of HSP90 chaperone/DNA topoisomerase II/histidine kinase"/>
    <property type="match status" value="1"/>
</dbReference>
<dbReference type="InterPro" id="IPR005467">
    <property type="entry name" value="His_kinase_dom"/>
</dbReference>
<dbReference type="GO" id="GO:0016036">
    <property type="term" value="P:cellular response to phosphate starvation"/>
    <property type="evidence" value="ECO:0007669"/>
    <property type="project" value="TreeGrafter"/>
</dbReference>
<evidence type="ECO:0000313" key="14">
    <source>
        <dbReference type="EMBL" id="SDW91919.1"/>
    </source>
</evidence>
<dbReference type="EMBL" id="FNNG01000005">
    <property type="protein sequence ID" value="SDW91919.1"/>
    <property type="molecule type" value="Genomic_DNA"/>
</dbReference>
<dbReference type="Gene3D" id="3.30.565.10">
    <property type="entry name" value="Histidine kinase-like ATPase, C-terminal domain"/>
    <property type="match status" value="1"/>
</dbReference>
<evidence type="ECO:0000256" key="1">
    <source>
        <dbReference type="ARBA" id="ARBA00000085"/>
    </source>
</evidence>
<evidence type="ECO:0000256" key="3">
    <source>
        <dbReference type="ARBA" id="ARBA00012438"/>
    </source>
</evidence>
<gene>
    <name evidence="14" type="ORF">SAMN05660923_01433</name>
</gene>
<dbReference type="Pfam" id="PF02518">
    <property type="entry name" value="HATPase_c"/>
    <property type="match status" value="1"/>
</dbReference>
<keyword evidence="6" id="KW-0808">Transferase</keyword>
<dbReference type="InterPro" id="IPR050351">
    <property type="entry name" value="BphY/WalK/GraS-like"/>
</dbReference>
<evidence type="ECO:0000259" key="13">
    <source>
        <dbReference type="PROSITE" id="PS50109"/>
    </source>
</evidence>
<dbReference type="Gene3D" id="1.10.287.130">
    <property type="match status" value="1"/>
</dbReference>
<dbReference type="InterPro" id="IPR003594">
    <property type="entry name" value="HATPase_dom"/>
</dbReference>
<evidence type="ECO:0000256" key="6">
    <source>
        <dbReference type="ARBA" id="ARBA00022679"/>
    </source>
</evidence>
<dbReference type="PROSITE" id="PS50109">
    <property type="entry name" value="HIS_KIN"/>
    <property type="match status" value="1"/>
</dbReference>
<feature type="transmembrane region" description="Helical" evidence="12">
    <location>
        <begin position="12"/>
        <end position="29"/>
    </location>
</feature>
<dbReference type="AlphaFoldDB" id="A0A1H2XI38"/>
<keyword evidence="7 12" id="KW-0812">Transmembrane</keyword>
<name>A0A1H2XI38_9FIRM</name>
<reference evidence="14 15" key="1">
    <citation type="submission" date="2016-10" db="EMBL/GenBank/DDBJ databases">
        <authorList>
            <person name="de Groot N.N."/>
        </authorList>
    </citation>
    <scope>NUCLEOTIDE SEQUENCE [LARGE SCALE GENOMIC DNA]</scope>
    <source>
        <strain evidence="14 15">DSM 23310</strain>
    </source>
</reference>
<dbReference type="Proteomes" id="UP000198828">
    <property type="component" value="Unassembled WGS sequence"/>
</dbReference>
<keyword evidence="8 14" id="KW-0418">Kinase</keyword>
<dbReference type="EC" id="2.7.13.3" evidence="3"/>
<keyword evidence="5" id="KW-0597">Phosphoprotein</keyword>